<dbReference type="EMBL" id="MVIC01000064">
    <property type="protein sequence ID" value="ORB11077.1"/>
    <property type="molecule type" value="Genomic_DNA"/>
</dbReference>
<dbReference type="RefSeq" id="WP_083089869.1">
    <property type="nucleotide sequence ID" value="NZ_AP022583.1"/>
</dbReference>
<dbReference type="InterPro" id="IPR025714">
    <property type="entry name" value="Methyltranfer_dom"/>
</dbReference>
<proteinExistence type="predicted"/>
<gene>
    <name evidence="3" type="ORF">BST37_21065</name>
    <name evidence="2" type="ORF">MNVI_10440</name>
</gene>
<evidence type="ECO:0000313" key="3">
    <source>
        <dbReference type="EMBL" id="ORB11077.1"/>
    </source>
</evidence>
<dbReference type="EMBL" id="AP022583">
    <property type="protein sequence ID" value="BBY05726.1"/>
    <property type="molecule type" value="Genomic_DNA"/>
</dbReference>
<dbReference type="AlphaFoldDB" id="A0A7I7PB21"/>
<dbReference type="InterPro" id="IPR029063">
    <property type="entry name" value="SAM-dependent_MTases_sf"/>
</dbReference>
<reference evidence="2" key="3">
    <citation type="submission" date="2020-02" db="EMBL/GenBank/DDBJ databases">
        <authorList>
            <person name="Matsumoto Y."/>
            <person name="Motooka D."/>
            <person name="Nakamura S."/>
        </authorList>
    </citation>
    <scope>NUCLEOTIDE SEQUENCE</scope>
    <source>
        <strain evidence="2">JCM 16367</strain>
    </source>
</reference>
<dbReference type="Proteomes" id="UP000466894">
    <property type="component" value="Chromosome"/>
</dbReference>
<keyword evidence="3" id="KW-0808">Transferase</keyword>
<dbReference type="Proteomes" id="UP000192374">
    <property type="component" value="Unassembled WGS sequence"/>
</dbReference>
<evidence type="ECO:0000313" key="4">
    <source>
        <dbReference type="Proteomes" id="UP000192374"/>
    </source>
</evidence>
<keyword evidence="3" id="KW-0489">Methyltransferase</keyword>
<evidence type="ECO:0000313" key="2">
    <source>
        <dbReference type="EMBL" id="BBY05726.1"/>
    </source>
</evidence>
<dbReference type="SUPFAM" id="SSF53335">
    <property type="entry name" value="S-adenosyl-L-methionine-dependent methyltransferases"/>
    <property type="match status" value="1"/>
</dbReference>
<dbReference type="CDD" id="cd02440">
    <property type="entry name" value="AdoMet_MTases"/>
    <property type="match status" value="1"/>
</dbReference>
<dbReference type="PANTHER" id="PTHR43591:SF24">
    <property type="entry name" value="2-METHOXY-6-POLYPRENYL-1,4-BENZOQUINOL METHYLASE, MITOCHONDRIAL"/>
    <property type="match status" value="1"/>
</dbReference>
<name>A0A7I7PB21_9MYCO</name>
<dbReference type="GO" id="GO:0032259">
    <property type="term" value="P:methylation"/>
    <property type="evidence" value="ECO:0007669"/>
    <property type="project" value="UniProtKB-KW"/>
</dbReference>
<protein>
    <submittedName>
        <fullName evidence="3">SAM-dependent methyltransferase</fullName>
    </submittedName>
</protein>
<evidence type="ECO:0000259" key="1">
    <source>
        <dbReference type="Pfam" id="PF13847"/>
    </source>
</evidence>
<keyword evidence="4" id="KW-1185">Reference proteome</keyword>
<accession>A0A7I7PB21</accession>
<feature type="domain" description="Methyltransferase" evidence="1">
    <location>
        <begin position="33"/>
        <end position="141"/>
    </location>
</feature>
<dbReference type="OrthoDB" id="9795634at2"/>
<reference evidence="3 4" key="1">
    <citation type="submission" date="2017-02" db="EMBL/GenBank/DDBJ databases">
        <title>The new phylogeny of genus Mycobacterium.</title>
        <authorList>
            <person name="Tortoli E."/>
            <person name="Trovato A."/>
            <person name="Cirillo D.M."/>
        </authorList>
    </citation>
    <scope>NUCLEOTIDE SEQUENCE [LARGE SCALE GENOMIC DNA]</scope>
    <source>
        <strain evidence="3 4">DSM 45145</strain>
    </source>
</reference>
<reference evidence="2 5" key="2">
    <citation type="journal article" date="2019" name="Emerg. Microbes Infect.">
        <title>Comprehensive subspecies identification of 175 nontuberculous mycobacteria species based on 7547 genomic profiles.</title>
        <authorList>
            <person name="Matsumoto Y."/>
            <person name="Kinjo T."/>
            <person name="Motooka D."/>
            <person name="Nabeya D."/>
            <person name="Jung N."/>
            <person name="Uechi K."/>
            <person name="Horii T."/>
            <person name="Iida T."/>
            <person name="Fujita J."/>
            <person name="Nakamura S."/>
        </authorList>
    </citation>
    <scope>NUCLEOTIDE SEQUENCE [LARGE SCALE GENOMIC DNA]</scope>
    <source>
        <strain evidence="2 5">JCM 16367</strain>
    </source>
</reference>
<dbReference type="GO" id="GO:0008168">
    <property type="term" value="F:methyltransferase activity"/>
    <property type="evidence" value="ECO:0007669"/>
    <property type="project" value="UniProtKB-KW"/>
</dbReference>
<dbReference type="KEGG" id="mnv:MNVI_10440"/>
<dbReference type="Pfam" id="PF13847">
    <property type="entry name" value="Methyltransf_31"/>
    <property type="match status" value="1"/>
</dbReference>
<sequence>MNTYTHGHHESVLRSHRQRTAGNSAGYLLPYLRSGMSLLDVGCGPGTITVDLAARVAPGHVTAVDATDEALEVARAEARAGNVSNVAFALADVHALEFPDGTFDVVHAHQVLQHVADPVQALREMRRVCVPGGFVAARDSDYAGFIWYPQLPALDRWRDLYEQAARANGGEPDAGRRLLSWAQDAGFDEIVPTGGIWCFATPQDRDWWGGMWADRILQSALADQLLASGWATAAELAEIASAWRAWAAAPNGWLAIPHGEILCRA</sequence>
<organism evidence="2 5">
    <name type="scientific">Mycobacterium noviomagense</name>
    <dbReference type="NCBI Taxonomy" id="459858"/>
    <lineage>
        <taxon>Bacteria</taxon>
        <taxon>Bacillati</taxon>
        <taxon>Actinomycetota</taxon>
        <taxon>Actinomycetes</taxon>
        <taxon>Mycobacteriales</taxon>
        <taxon>Mycobacteriaceae</taxon>
        <taxon>Mycobacterium</taxon>
    </lineage>
</organism>
<dbReference type="PANTHER" id="PTHR43591">
    <property type="entry name" value="METHYLTRANSFERASE"/>
    <property type="match status" value="1"/>
</dbReference>
<dbReference type="Gene3D" id="3.40.50.150">
    <property type="entry name" value="Vaccinia Virus protein VP39"/>
    <property type="match status" value="1"/>
</dbReference>
<evidence type="ECO:0000313" key="5">
    <source>
        <dbReference type="Proteomes" id="UP000466894"/>
    </source>
</evidence>